<feature type="compositionally biased region" description="Pro residues" evidence="1">
    <location>
        <begin position="77"/>
        <end position="90"/>
    </location>
</feature>
<comment type="caution">
    <text evidence="2">The sequence shown here is derived from an EMBL/GenBank/DDBJ whole genome shotgun (WGS) entry which is preliminary data.</text>
</comment>
<reference evidence="2" key="1">
    <citation type="submission" date="2023-03" db="EMBL/GenBank/DDBJ databases">
        <title>Massive genome expansion in bonnet fungi (Mycena s.s.) driven by repeated elements and novel gene families across ecological guilds.</title>
        <authorList>
            <consortium name="Lawrence Berkeley National Laboratory"/>
            <person name="Harder C.B."/>
            <person name="Miyauchi S."/>
            <person name="Viragh M."/>
            <person name="Kuo A."/>
            <person name="Thoen E."/>
            <person name="Andreopoulos B."/>
            <person name="Lu D."/>
            <person name="Skrede I."/>
            <person name="Drula E."/>
            <person name="Henrissat B."/>
            <person name="Morin E."/>
            <person name="Kohler A."/>
            <person name="Barry K."/>
            <person name="LaButti K."/>
            <person name="Morin E."/>
            <person name="Salamov A."/>
            <person name="Lipzen A."/>
            <person name="Mereny Z."/>
            <person name="Hegedus B."/>
            <person name="Baldrian P."/>
            <person name="Stursova M."/>
            <person name="Weitz H."/>
            <person name="Taylor A."/>
            <person name="Grigoriev I.V."/>
            <person name="Nagy L.G."/>
            <person name="Martin F."/>
            <person name="Kauserud H."/>
        </authorList>
    </citation>
    <scope>NUCLEOTIDE SEQUENCE</scope>
    <source>
        <strain evidence="2">CBHHK002</strain>
    </source>
</reference>
<gene>
    <name evidence="2" type="ORF">DFH08DRAFT_953203</name>
</gene>
<dbReference type="EMBL" id="JARIHO010000007">
    <property type="protein sequence ID" value="KAJ7358004.1"/>
    <property type="molecule type" value="Genomic_DNA"/>
</dbReference>
<evidence type="ECO:0000313" key="2">
    <source>
        <dbReference type="EMBL" id="KAJ7358004.1"/>
    </source>
</evidence>
<protein>
    <submittedName>
        <fullName evidence="2">Uncharacterized protein</fullName>
    </submittedName>
</protein>
<name>A0AAD7AG75_9AGAR</name>
<feature type="region of interest" description="Disordered" evidence="1">
    <location>
        <begin position="1"/>
        <end position="90"/>
    </location>
</feature>
<accession>A0AAD7AG75</accession>
<organism evidence="2 3">
    <name type="scientific">Mycena albidolilacea</name>
    <dbReference type="NCBI Taxonomy" id="1033008"/>
    <lineage>
        <taxon>Eukaryota</taxon>
        <taxon>Fungi</taxon>
        <taxon>Dikarya</taxon>
        <taxon>Basidiomycota</taxon>
        <taxon>Agaricomycotina</taxon>
        <taxon>Agaricomycetes</taxon>
        <taxon>Agaricomycetidae</taxon>
        <taxon>Agaricales</taxon>
        <taxon>Marasmiineae</taxon>
        <taxon>Mycenaceae</taxon>
        <taxon>Mycena</taxon>
    </lineage>
</organism>
<dbReference type="Proteomes" id="UP001218218">
    <property type="component" value="Unassembled WGS sequence"/>
</dbReference>
<feature type="compositionally biased region" description="Basic and acidic residues" evidence="1">
    <location>
        <begin position="1"/>
        <end position="26"/>
    </location>
</feature>
<evidence type="ECO:0000256" key="1">
    <source>
        <dbReference type="SAM" id="MobiDB-lite"/>
    </source>
</evidence>
<feature type="compositionally biased region" description="Basic residues" evidence="1">
    <location>
        <begin position="27"/>
        <end position="36"/>
    </location>
</feature>
<proteinExistence type="predicted"/>
<evidence type="ECO:0000313" key="3">
    <source>
        <dbReference type="Proteomes" id="UP001218218"/>
    </source>
</evidence>
<dbReference type="AlphaFoldDB" id="A0AAD7AG75"/>
<sequence length="167" mass="18746">MSRVVWRSDRRAQKCPERRAENYPEKRPKRPKRPKHPEHPDWAEGMHNSITTPPQALKLNFGEGSKAAPVSCRAKDVPPPPQPYAPYYPPPPGYPHGYPPYYPPLPPPPSASLPPVPVALDSQEDEDLTLLPKIGGWLLELAEKDKDGHNFLSFGPLLRAQGLMRVL</sequence>
<keyword evidence="3" id="KW-1185">Reference proteome</keyword>